<dbReference type="InterPro" id="IPR023343">
    <property type="entry name" value="Penicillin_amidase_dom1"/>
</dbReference>
<dbReference type="PIRSF" id="PIRSF001227">
    <property type="entry name" value="Pen_acylase"/>
    <property type="match status" value="1"/>
</dbReference>
<feature type="region of interest" description="Disordered" evidence="4">
    <location>
        <begin position="219"/>
        <end position="246"/>
    </location>
</feature>
<name>A0ABV1NS43_9CAUL</name>
<organism evidence="5 6">
    <name type="scientific">Brevundimonas aurifodinae</name>
    <dbReference type="NCBI Taxonomy" id="1508312"/>
    <lineage>
        <taxon>Bacteria</taxon>
        <taxon>Pseudomonadati</taxon>
        <taxon>Pseudomonadota</taxon>
        <taxon>Alphaproteobacteria</taxon>
        <taxon>Caulobacterales</taxon>
        <taxon>Caulobacteraceae</taxon>
        <taxon>Brevundimonas</taxon>
    </lineage>
</organism>
<dbReference type="Proteomes" id="UP001445732">
    <property type="component" value="Unassembled WGS sequence"/>
</dbReference>
<dbReference type="Gene3D" id="1.10.1400.10">
    <property type="match status" value="1"/>
</dbReference>
<dbReference type="PANTHER" id="PTHR34218">
    <property type="entry name" value="PEPTIDASE S45 PENICILLIN AMIDASE"/>
    <property type="match status" value="1"/>
</dbReference>
<evidence type="ECO:0000313" key="5">
    <source>
        <dbReference type="EMBL" id="MEQ7156459.1"/>
    </source>
</evidence>
<dbReference type="InterPro" id="IPR029055">
    <property type="entry name" value="Ntn_hydrolases_N"/>
</dbReference>
<dbReference type="InterPro" id="IPR043146">
    <property type="entry name" value="Penicillin_amidase_N_B-knob"/>
</dbReference>
<protein>
    <submittedName>
        <fullName evidence="5">Penicillin acylase family protein</fullName>
        <ecNumber evidence="5">3.5.1.-</ecNumber>
    </submittedName>
</protein>
<keyword evidence="3" id="KW-0865">Zymogen</keyword>
<accession>A0ABV1NS43</accession>
<dbReference type="PANTHER" id="PTHR34218:SF4">
    <property type="entry name" value="ACYL-HOMOSERINE LACTONE ACYLASE QUIP"/>
    <property type="match status" value="1"/>
</dbReference>
<dbReference type="SUPFAM" id="SSF56235">
    <property type="entry name" value="N-terminal nucleophile aminohydrolases (Ntn hydrolases)"/>
    <property type="match status" value="1"/>
</dbReference>
<evidence type="ECO:0000256" key="3">
    <source>
        <dbReference type="ARBA" id="ARBA00023145"/>
    </source>
</evidence>
<dbReference type="Gene3D" id="1.10.439.10">
    <property type="entry name" value="Penicillin Amidohydrolase, domain 1"/>
    <property type="match status" value="1"/>
</dbReference>
<keyword evidence="2 5" id="KW-0378">Hydrolase</keyword>
<proteinExistence type="inferred from homology"/>
<dbReference type="InterPro" id="IPR043147">
    <property type="entry name" value="Penicillin_amidase_A-knob"/>
</dbReference>
<dbReference type="InterPro" id="IPR002692">
    <property type="entry name" value="S45"/>
</dbReference>
<sequence length="784" mass="84829">MKRILIGVAVLLVGIPLLVSAYAGITLWRAHAPAPEWNGEVEVQGLDGAVEIHRDENGIAHIFAATARDAYFAQGFVHAQDRFWQMAITRQAQAGRLSEWFGSSMLSQDRANRLLAGEDLADRLWADFPAAERPLVEAYAAGVNAWLESDNFRMPPEMTILHVRPERWTARDSLLVQRAIHATLSSYGGEVGRARAIQNAASPFAVEWIDGVPSPVTPIIAGPGRTSPQQPSRSQKEGEFSSSWALSGEHTESGLPLFANDPHLPATTPNFWHLMHLSIGGRSVVGVTVPGIPGVTLGHNGRIAWGATAANTDVNDVALVEADPNDPARFRRGPNAPWEPFSTRKLTIGVRFGGAFEGEHRTTDTGVIVPPDLLSSPFTEAPNALAEYRLVGHDRDHGVAALLRLNQAASAAEAIAALEDFEGPPLNVTIADVDGTIAYTLAGLVPVRPRTHATNVGFGPDDDNVWTRLPYAENPRVVNPRSGRIVTANQTIIGPEYPHYLGDLFGDPVRAERIHEALGTRGRHDTESFHAMQRDPLSPIARELVPLLLQARPASEADARLAQILRDWDYRFDLNASAPAIYLTWAAIAGRKVGNDEMGDFGQGLGVGDRFLVDVLSGPRAHWCDDITTASSETCPALLSAALTEARAALEEAYGTDPAGWTWGEVSHVDLPHLGFGQLPILGKIFSRRTPLAAGPEAMFLSAVTTDAAAQFGRDGFVSSYQGVFDLSDLDQSRFMMAGGQSGHFRSPFYDNLTSRWAAGERFPIPTDRAVLAPVATMRLTPGR</sequence>
<comment type="caution">
    <text evidence="5">The sequence shown here is derived from an EMBL/GenBank/DDBJ whole genome shotgun (WGS) entry which is preliminary data.</text>
</comment>
<dbReference type="EMBL" id="JBEGDD010000014">
    <property type="protein sequence ID" value="MEQ7156459.1"/>
    <property type="molecule type" value="Genomic_DNA"/>
</dbReference>
<evidence type="ECO:0000313" key="6">
    <source>
        <dbReference type="Proteomes" id="UP001445732"/>
    </source>
</evidence>
<dbReference type="Gene3D" id="3.60.20.10">
    <property type="entry name" value="Glutamine Phosphoribosylpyrophosphate, subunit 1, domain 1"/>
    <property type="match status" value="1"/>
</dbReference>
<evidence type="ECO:0000256" key="2">
    <source>
        <dbReference type="ARBA" id="ARBA00022801"/>
    </source>
</evidence>
<comment type="similarity">
    <text evidence="1">Belongs to the peptidase S45 family.</text>
</comment>
<dbReference type="InterPro" id="IPR014395">
    <property type="entry name" value="Pen/GL7ACA/AHL_acylase"/>
</dbReference>
<dbReference type="RefSeq" id="WP_349685609.1">
    <property type="nucleotide sequence ID" value="NZ_JBEGDD010000014.1"/>
</dbReference>
<evidence type="ECO:0000256" key="4">
    <source>
        <dbReference type="SAM" id="MobiDB-lite"/>
    </source>
</evidence>
<dbReference type="CDD" id="cd03747">
    <property type="entry name" value="Ntn_PGA_like"/>
    <property type="match status" value="1"/>
</dbReference>
<keyword evidence="6" id="KW-1185">Reference proteome</keyword>
<dbReference type="GO" id="GO:0016787">
    <property type="term" value="F:hydrolase activity"/>
    <property type="evidence" value="ECO:0007669"/>
    <property type="project" value="UniProtKB-KW"/>
</dbReference>
<reference evidence="5 6" key="1">
    <citation type="submission" date="2024-06" db="EMBL/GenBank/DDBJ databases">
        <title>Brevundimonas sp. C11.</title>
        <authorList>
            <person name="Maltman C."/>
        </authorList>
    </citation>
    <scope>NUCLEOTIDE SEQUENCE [LARGE SCALE GENOMIC DNA]</scope>
    <source>
        <strain evidence="5 6">C11</strain>
    </source>
</reference>
<dbReference type="Pfam" id="PF01804">
    <property type="entry name" value="Penicil_amidase"/>
    <property type="match status" value="1"/>
</dbReference>
<evidence type="ECO:0000256" key="1">
    <source>
        <dbReference type="ARBA" id="ARBA00006586"/>
    </source>
</evidence>
<gene>
    <name evidence="5" type="ORF">ABN401_14650</name>
</gene>
<dbReference type="Gene3D" id="2.30.120.10">
    <property type="match status" value="1"/>
</dbReference>
<dbReference type="EC" id="3.5.1.-" evidence="5"/>